<name>A0A4Z0YMA3_9PEZI</name>
<evidence type="ECO:0000313" key="1">
    <source>
        <dbReference type="EMBL" id="TGJ79753.1"/>
    </source>
</evidence>
<dbReference type="AlphaFoldDB" id="A0A4Z0YMA3"/>
<dbReference type="Gene3D" id="2.60.120.700">
    <property type="entry name" value="Peptidase G1"/>
    <property type="match status" value="1"/>
</dbReference>
<dbReference type="OrthoDB" id="2862635at2759"/>
<dbReference type="GO" id="GO:0006508">
    <property type="term" value="P:proteolysis"/>
    <property type="evidence" value="ECO:0007669"/>
    <property type="project" value="InterPro"/>
</dbReference>
<keyword evidence="2" id="KW-1185">Reference proteome</keyword>
<dbReference type="GO" id="GO:0070007">
    <property type="term" value="F:glutamic-type endopeptidase activity"/>
    <property type="evidence" value="ECO:0007669"/>
    <property type="project" value="InterPro"/>
</dbReference>
<proteinExistence type="predicted"/>
<dbReference type="STRING" id="37992.A0A4Z0YMA3"/>
<dbReference type="InterPro" id="IPR013320">
    <property type="entry name" value="ConA-like_dom_sf"/>
</dbReference>
<dbReference type="SUPFAM" id="SSF49899">
    <property type="entry name" value="Concanavalin A-like lectins/glucanases"/>
    <property type="match status" value="1"/>
</dbReference>
<gene>
    <name evidence="1" type="ORF">E0Z10_g8998</name>
</gene>
<dbReference type="InterPro" id="IPR000250">
    <property type="entry name" value="Peptidase_G1"/>
</dbReference>
<dbReference type="Proteomes" id="UP000297716">
    <property type="component" value="Unassembled WGS sequence"/>
</dbReference>
<sequence length="228" mass="23463">MRLSQLAAAVAGLSSSTVLAGFDQNRAGAVLKAPSKNSFTSVTGTFTVPSLNGSALLSIWVAIGDTLNQDVVLKGGITYNTTLSSFVAWYPSATTDTTKDVPVTAGDSITVTVSVPSANQTSGTVILENTTQNKKSIHAVPVPSNANLASLSSLAADWFIQAYQSAGELVQVPQFGEFSFTNTSATLADGTTIGPEKAGTFEIQGTSGQIYSKTTTTASGISILQQTV</sequence>
<protein>
    <recommendedName>
        <fullName evidence="3">Concanavalin A-like lectin/glucanase</fullName>
    </recommendedName>
</protein>
<dbReference type="CDD" id="cd13426">
    <property type="entry name" value="Peptidase_G1"/>
    <property type="match status" value="1"/>
</dbReference>
<dbReference type="InterPro" id="IPR038656">
    <property type="entry name" value="Peptidase_G1_sf"/>
</dbReference>
<dbReference type="PANTHER" id="PTHR37536">
    <property type="entry name" value="PUTATIVE (AFU_ORTHOLOGUE AFUA_3G02970)-RELATED"/>
    <property type="match status" value="1"/>
</dbReference>
<accession>A0A4Z0YMA3</accession>
<evidence type="ECO:0000313" key="2">
    <source>
        <dbReference type="Proteomes" id="UP000297716"/>
    </source>
</evidence>
<comment type="caution">
    <text evidence="1">The sequence shown here is derived from an EMBL/GenBank/DDBJ whole genome shotgun (WGS) entry which is preliminary data.</text>
</comment>
<reference evidence="1 2" key="1">
    <citation type="submission" date="2019-03" db="EMBL/GenBank/DDBJ databases">
        <title>Draft genome sequence of Xylaria hypoxylon DSM 108379, a ubiquitous saprotrophic-parasitic fungi on hardwood.</title>
        <authorList>
            <person name="Buettner E."/>
            <person name="Leonhardt S."/>
            <person name="Gebauer A.M."/>
            <person name="Liers C."/>
            <person name="Hofrichter M."/>
            <person name="Kellner H."/>
        </authorList>
    </citation>
    <scope>NUCLEOTIDE SEQUENCE [LARGE SCALE GENOMIC DNA]</scope>
    <source>
        <strain evidence="1 2">DSM 108379</strain>
    </source>
</reference>
<dbReference type="Pfam" id="PF01828">
    <property type="entry name" value="Peptidase_A4"/>
    <property type="match status" value="1"/>
</dbReference>
<dbReference type="EMBL" id="SKBN01000263">
    <property type="protein sequence ID" value="TGJ79753.1"/>
    <property type="molecule type" value="Genomic_DNA"/>
</dbReference>
<organism evidence="1 2">
    <name type="scientific">Xylaria hypoxylon</name>
    <dbReference type="NCBI Taxonomy" id="37992"/>
    <lineage>
        <taxon>Eukaryota</taxon>
        <taxon>Fungi</taxon>
        <taxon>Dikarya</taxon>
        <taxon>Ascomycota</taxon>
        <taxon>Pezizomycotina</taxon>
        <taxon>Sordariomycetes</taxon>
        <taxon>Xylariomycetidae</taxon>
        <taxon>Xylariales</taxon>
        <taxon>Xylariaceae</taxon>
        <taxon>Xylaria</taxon>
    </lineage>
</organism>
<dbReference type="PANTHER" id="PTHR37536:SF1">
    <property type="entry name" value="ASPERGILLOPEPSIN, PUTAITVE (AFU_ORTHOLOGUE AFUA_7G01200)"/>
    <property type="match status" value="1"/>
</dbReference>
<evidence type="ECO:0008006" key="3">
    <source>
        <dbReference type="Google" id="ProtNLM"/>
    </source>
</evidence>